<dbReference type="Proteomes" id="UP000294832">
    <property type="component" value="Unassembled WGS sequence"/>
</dbReference>
<evidence type="ECO:0000313" key="1">
    <source>
        <dbReference type="EMBL" id="TCN82057.1"/>
    </source>
</evidence>
<dbReference type="InterPro" id="IPR016181">
    <property type="entry name" value="Acyl_CoA_acyltransferase"/>
</dbReference>
<dbReference type="RefSeq" id="WP_133039548.1">
    <property type="nucleotide sequence ID" value="NZ_SLWF01000020.1"/>
</dbReference>
<gene>
    <name evidence="1" type="ORF">EDC91_12030</name>
</gene>
<accession>A0A4R2FCC8</accession>
<dbReference type="EMBL" id="SLWF01000020">
    <property type="protein sequence ID" value="TCN82057.1"/>
    <property type="molecule type" value="Genomic_DNA"/>
</dbReference>
<keyword evidence="2" id="KW-1185">Reference proteome</keyword>
<reference evidence="1 2" key="1">
    <citation type="submission" date="2019-03" db="EMBL/GenBank/DDBJ databases">
        <title>Freshwater and sediment microbial communities from various areas in North America, analyzing microbe dynamics in response to fracking.</title>
        <authorList>
            <person name="Lamendella R."/>
        </authorList>
    </citation>
    <scope>NUCLEOTIDE SEQUENCE [LARGE SCALE GENOMIC DNA]</scope>
    <source>
        <strain evidence="1 2">74A</strain>
    </source>
</reference>
<sequence length="232" mass="25855">MSQQLPQTPSAAIDSGMHSLQSIVPSLELVTITHSQRAIVEQFIASKFQQVHHAHLHSFLPWLIEINHHGQTVGAYGLRPGQNQPLFLEQYLPAAIEQLVAEVARRPVVRDSLIEIGNLALGTKAFGPMLMVTLAKMLAGAGYEWMVFTATEQVQHLMQRLGFEPYCLCPADPARLDGDYSIWGSYYRNNPRVMIGNLQRACDIINIDPRLSKIAATYNLQTLSIAAAIRRK</sequence>
<protein>
    <submittedName>
        <fullName evidence="1">Thermostable hemolysin</fullName>
    </submittedName>
</protein>
<comment type="caution">
    <text evidence="1">The sequence shown here is derived from an EMBL/GenBank/DDBJ whole genome shotgun (WGS) entry which is preliminary data.</text>
</comment>
<proteinExistence type="predicted"/>
<name>A0A4R2FCC8_9GAMM</name>
<organism evidence="1 2">
    <name type="scientific">Shewanella fodinae</name>
    <dbReference type="NCBI Taxonomy" id="552357"/>
    <lineage>
        <taxon>Bacteria</taxon>
        <taxon>Pseudomonadati</taxon>
        <taxon>Pseudomonadota</taxon>
        <taxon>Gammaproteobacteria</taxon>
        <taxon>Alteromonadales</taxon>
        <taxon>Shewanellaceae</taxon>
        <taxon>Shewanella</taxon>
    </lineage>
</organism>
<dbReference type="SUPFAM" id="SSF55729">
    <property type="entry name" value="Acyl-CoA N-acyltransferases (Nat)"/>
    <property type="match status" value="1"/>
</dbReference>
<dbReference type="AlphaFoldDB" id="A0A4R2FCC8"/>
<dbReference type="Pfam" id="PF12261">
    <property type="entry name" value="T_hemolysin"/>
    <property type="match status" value="1"/>
</dbReference>
<dbReference type="OrthoDB" id="7432757at2"/>
<dbReference type="InterPro" id="IPR022050">
    <property type="entry name" value="T_hemolysin"/>
</dbReference>
<evidence type="ECO:0000313" key="2">
    <source>
        <dbReference type="Proteomes" id="UP000294832"/>
    </source>
</evidence>